<protein>
    <submittedName>
        <fullName evidence="1">Uncharacterized protein</fullName>
    </submittedName>
</protein>
<dbReference type="EMBL" id="MU839831">
    <property type="protein sequence ID" value="KAK1756815.1"/>
    <property type="molecule type" value="Genomic_DNA"/>
</dbReference>
<evidence type="ECO:0000313" key="2">
    <source>
        <dbReference type="Proteomes" id="UP001239445"/>
    </source>
</evidence>
<evidence type="ECO:0000313" key="1">
    <source>
        <dbReference type="EMBL" id="KAK1756815.1"/>
    </source>
</evidence>
<proteinExistence type="predicted"/>
<name>A0AAJ0BEI2_9PEZI</name>
<sequence>MSDGLNEYRQHRVLQLLGDFTNIQVFITSVPAEPENPEDRNTEGWAALRQCYIDGQQILQAGMDFTVPTSSGGTDEQDKAELKKCYLDAYARRHVARKIYLRQEACMRWVQWREQVLNGGRPHSGNHSQLRALDHQLRAELGTISDESVYNMLRNEDFGMERWIDEDPSLRAVTRWIRTQIQQ</sequence>
<organism evidence="1 2">
    <name type="scientific">Echria macrotheca</name>
    <dbReference type="NCBI Taxonomy" id="438768"/>
    <lineage>
        <taxon>Eukaryota</taxon>
        <taxon>Fungi</taxon>
        <taxon>Dikarya</taxon>
        <taxon>Ascomycota</taxon>
        <taxon>Pezizomycotina</taxon>
        <taxon>Sordariomycetes</taxon>
        <taxon>Sordariomycetidae</taxon>
        <taxon>Sordariales</taxon>
        <taxon>Schizotheciaceae</taxon>
        <taxon>Echria</taxon>
    </lineage>
</organism>
<gene>
    <name evidence="1" type="ORF">QBC47DRAFT_443449</name>
</gene>
<keyword evidence="2" id="KW-1185">Reference proteome</keyword>
<dbReference type="Proteomes" id="UP001239445">
    <property type="component" value="Unassembled WGS sequence"/>
</dbReference>
<comment type="caution">
    <text evidence="1">The sequence shown here is derived from an EMBL/GenBank/DDBJ whole genome shotgun (WGS) entry which is preliminary data.</text>
</comment>
<reference evidence="1" key="1">
    <citation type="submission" date="2023-06" db="EMBL/GenBank/DDBJ databases">
        <title>Genome-scale phylogeny and comparative genomics of the fungal order Sordariales.</title>
        <authorList>
            <consortium name="Lawrence Berkeley National Laboratory"/>
            <person name="Hensen N."/>
            <person name="Bonometti L."/>
            <person name="Westerberg I."/>
            <person name="Brannstrom I.O."/>
            <person name="Guillou S."/>
            <person name="Cros-Aarteil S."/>
            <person name="Calhoun S."/>
            <person name="Haridas S."/>
            <person name="Kuo A."/>
            <person name="Mondo S."/>
            <person name="Pangilinan J."/>
            <person name="Riley R."/>
            <person name="Labutti K."/>
            <person name="Andreopoulos B."/>
            <person name="Lipzen A."/>
            <person name="Chen C."/>
            <person name="Yanf M."/>
            <person name="Daum C."/>
            <person name="Ng V."/>
            <person name="Clum A."/>
            <person name="Steindorff A."/>
            <person name="Ohm R."/>
            <person name="Martin F."/>
            <person name="Silar P."/>
            <person name="Natvig D."/>
            <person name="Lalanne C."/>
            <person name="Gautier V."/>
            <person name="Ament-Velasquez S.L."/>
            <person name="Kruys A."/>
            <person name="Hutchinson M.I."/>
            <person name="Powell A.J."/>
            <person name="Barry K."/>
            <person name="Miller A.N."/>
            <person name="Grigoriev I.V."/>
            <person name="Debuchy R."/>
            <person name="Gladieux P."/>
            <person name="Thoren M.H."/>
            <person name="Johannesson H."/>
        </authorList>
    </citation>
    <scope>NUCLEOTIDE SEQUENCE</scope>
    <source>
        <strain evidence="1">PSN4</strain>
    </source>
</reference>
<dbReference type="AlphaFoldDB" id="A0AAJ0BEI2"/>
<accession>A0AAJ0BEI2</accession>